<dbReference type="InterPro" id="IPR036457">
    <property type="entry name" value="PPM-type-like_dom_sf"/>
</dbReference>
<gene>
    <name evidence="6" type="ORF">DFH94DRAFT_5309</name>
</gene>
<reference evidence="6" key="2">
    <citation type="journal article" date="2020" name="Nat. Commun.">
        <title>Large-scale genome sequencing of mycorrhizal fungi provides insights into the early evolution of symbiotic traits.</title>
        <authorList>
            <person name="Miyauchi S."/>
            <person name="Kiss E."/>
            <person name="Kuo A."/>
            <person name="Drula E."/>
            <person name="Kohler A."/>
            <person name="Sanchez-Garcia M."/>
            <person name="Morin E."/>
            <person name="Andreopoulos B."/>
            <person name="Barry K.W."/>
            <person name="Bonito G."/>
            <person name="Buee M."/>
            <person name="Carver A."/>
            <person name="Chen C."/>
            <person name="Cichocki N."/>
            <person name="Clum A."/>
            <person name="Culley D."/>
            <person name="Crous P.W."/>
            <person name="Fauchery L."/>
            <person name="Girlanda M."/>
            <person name="Hayes R.D."/>
            <person name="Keri Z."/>
            <person name="LaButti K."/>
            <person name="Lipzen A."/>
            <person name="Lombard V."/>
            <person name="Magnuson J."/>
            <person name="Maillard F."/>
            <person name="Murat C."/>
            <person name="Nolan M."/>
            <person name="Ohm R.A."/>
            <person name="Pangilinan J."/>
            <person name="Pereira M.F."/>
            <person name="Perotto S."/>
            <person name="Peter M."/>
            <person name="Pfister S."/>
            <person name="Riley R."/>
            <person name="Sitrit Y."/>
            <person name="Stielow J.B."/>
            <person name="Szollosi G."/>
            <person name="Zifcakova L."/>
            <person name="Stursova M."/>
            <person name="Spatafora J.W."/>
            <person name="Tedersoo L."/>
            <person name="Vaario L.M."/>
            <person name="Yamada A."/>
            <person name="Yan M."/>
            <person name="Wang P."/>
            <person name="Xu J."/>
            <person name="Bruns T."/>
            <person name="Baldrian P."/>
            <person name="Vilgalys R."/>
            <person name="Dunand C."/>
            <person name="Henrissat B."/>
            <person name="Grigoriev I.V."/>
            <person name="Hibbett D."/>
            <person name="Nagy L.G."/>
            <person name="Martin F.M."/>
        </authorList>
    </citation>
    <scope>NUCLEOTIDE SEQUENCE</scope>
    <source>
        <strain evidence="6">Prilba</strain>
    </source>
</reference>
<dbReference type="SUPFAM" id="SSF81606">
    <property type="entry name" value="PP2C-like"/>
    <property type="match status" value="1"/>
</dbReference>
<organism evidence="6 7">
    <name type="scientific">Russula ochroleuca</name>
    <dbReference type="NCBI Taxonomy" id="152965"/>
    <lineage>
        <taxon>Eukaryota</taxon>
        <taxon>Fungi</taxon>
        <taxon>Dikarya</taxon>
        <taxon>Basidiomycota</taxon>
        <taxon>Agaricomycotina</taxon>
        <taxon>Agaricomycetes</taxon>
        <taxon>Russulales</taxon>
        <taxon>Russulaceae</taxon>
        <taxon>Russula</taxon>
    </lineage>
</organism>
<dbReference type="Proteomes" id="UP000759537">
    <property type="component" value="Unassembled WGS sequence"/>
</dbReference>
<evidence type="ECO:0000313" key="7">
    <source>
        <dbReference type="Proteomes" id="UP000759537"/>
    </source>
</evidence>
<feature type="domain" description="PPM-type phosphatase" evidence="5">
    <location>
        <begin position="52"/>
        <end position="387"/>
    </location>
</feature>
<keyword evidence="1" id="KW-0479">Metal-binding</keyword>
<evidence type="ECO:0000256" key="2">
    <source>
        <dbReference type="ARBA" id="ARBA00022801"/>
    </source>
</evidence>
<keyword evidence="2 4" id="KW-0378">Hydrolase</keyword>
<dbReference type="GO" id="GO:0004722">
    <property type="term" value="F:protein serine/threonine phosphatase activity"/>
    <property type="evidence" value="ECO:0007669"/>
    <property type="project" value="InterPro"/>
</dbReference>
<dbReference type="PANTHER" id="PTHR13832:SF792">
    <property type="entry name" value="GM14286P"/>
    <property type="match status" value="1"/>
</dbReference>
<dbReference type="PROSITE" id="PS01032">
    <property type="entry name" value="PPM_1"/>
    <property type="match status" value="1"/>
</dbReference>
<evidence type="ECO:0000259" key="5">
    <source>
        <dbReference type="PROSITE" id="PS51746"/>
    </source>
</evidence>
<dbReference type="SMART" id="SM00332">
    <property type="entry name" value="PP2Cc"/>
    <property type="match status" value="1"/>
</dbReference>
<evidence type="ECO:0000313" key="6">
    <source>
        <dbReference type="EMBL" id="KAF8486888.1"/>
    </source>
</evidence>
<dbReference type="PROSITE" id="PS51746">
    <property type="entry name" value="PPM_2"/>
    <property type="match status" value="1"/>
</dbReference>
<keyword evidence="3 4" id="KW-0904">Protein phosphatase</keyword>
<dbReference type="GO" id="GO:0046872">
    <property type="term" value="F:metal ion binding"/>
    <property type="evidence" value="ECO:0007669"/>
    <property type="project" value="UniProtKB-KW"/>
</dbReference>
<evidence type="ECO:0000256" key="1">
    <source>
        <dbReference type="ARBA" id="ARBA00022723"/>
    </source>
</evidence>
<dbReference type="InterPro" id="IPR001932">
    <property type="entry name" value="PPM-type_phosphatase-like_dom"/>
</dbReference>
<dbReference type="Gene3D" id="3.60.40.10">
    <property type="entry name" value="PPM-type phosphatase domain"/>
    <property type="match status" value="1"/>
</dbReference>
<protein>
    <submittedName>
        <fullName evidence="6">Phosphatase 2C-like domain-containing protein</fullName>
    </submittedName>
</protein>
<comment type="caution">
    <text evidence="6">The sequence shown here is derived from an EMBL/GenBank/DDBJ whole genome shotgun (WGS) entry which is preliminary data.</text>
</comment>
<dbReference type="InterPro" id="IPR000222">
    <property type="entry name" value="PP2C_BS"/>
</dbReference>
<sequence>MIPVTCKSPANRGPFCLISVYVIIFVHKSLSELTVAVFTVFSCAVEASPMPTFQQPTTYTCNRPNEKNEDRFSEERVQIAGTELTILGIYDGHGGHYCSEYISQALPVEIASNFEKYPGESISTVLEKSFVNVDNSITGPLQQSFKSSLSWTKTNARKQKAVDDLFEQNTLVDLALRARAGSTALVIVIGPKYIHFANVGDCRAVLGQINNETGHLQAVDLTRDQDGHNQAEYMRVLSEHPVKEHKDIFAGGRLFGETPVTRSFGDSFYKFSDTDYTEYVFGSSKLPSKRGVMPYNMKMRSIYPLIRSAPYLTANPEVTVHERSRLDQFLVVASDGVWALKPVNNDWVVQVVASAIARGDVDPAETLMQEITRFNPGDDVTIKVVRF</sequence>
<dbReference type="AlphaFoldDB" id="A0A9P5N537"/>
<accession>A0A9P5N537</accession>
<evidence type="ECO:0000256" key="3">
    <source>
        <dbReference type="ARBA" id="ARBA00022912"/>
    </source>
</evidence>
<dbReference type="PANTHER" id="PTHR13832">
    <property type="entry name" value="PROTEIN PHOSPHATASE 2C"/>
    <property type="match status" value="1"/>
</dbReference>
<keyword evidence="7" id="KW-1185">Reference proteome</keyword>
<dbReference type="EMBL" id="WHVB01000001">
    <property type="protein sequence ID" value="KAF8486888.1"/>
    <property type="molecule type" value="Genomic_DNA"/>
</dbReference>
<evidence type="ECO:0000256" key="4">
    <source>
        <dbReference type="RuleBase" id="RU003465"/>
    </source>
</evidence>
<dbReference type="InterPro" id="IPR015655">
    <property type="entry name" value="PP2C"/>
</dbReference>
<proteinExistence type="inferred from homology"/>
<name>A0A9P5N537_9AGAM</name>
<comment type="similarity">
    <text evidence="4">Belongs to the PP2C family.</text>
</comment>
<reference evidence="6" key="1">
    <citation type="submission" date="2019-10" db="EMBL/GenBank/DDBJ databases">
        <authorList>
            <consortium name="DOE Joint Genome Institute"/>
            <person name="Kuo A."/>
            <person name="Miyauchi S."/>
            <person name="Kiss E."/>
            <person name="Drula E."/>
            <person name="Kohler A."/>
            <person name="Sanchez-Garcia M."/>
            <person name="Andreopoulos B."/>
            <person name="Barry K.W."/>
            <person name="Bonito G."/>
            <person name="Buee M."/>
            <person name="Carver A."/>
            <person name="Chen C."/>
            <person name="Cichocki N."/>
            <person name="Clum A."/>
            <person name="Culley D."/>
            <person name="Crous P.W."/>
            <person name="Fauchery L."/>
            <person name="Girlanda M."/>
            <person name="Hayes R."/>
            <person name="Keri Z."/>
            <person name="LaButti K."/>
            <person name="Lipzen A."/>
            <person name="Lombard V."/>
            <person name="Magnuson J."/>
            <person name="Maillard F."/>
            <person name="Morin E."/>
            <person name="Murat C."/>
            <person name="Nolan M."/>
            <person name="Ohm R."/>
            <person name="Pangilinan J."/>
            <person name="Pereira M."/>
            <person name="Perotto S."/>
            <person name="Peter M."/>
            <person name="Riley R."/>
            <person name="Sitrit Y."/>
            <person name="Stielow B."/>
            <person name="Szollosi G."/>
            <person name="Zifcakova L."/>
            <person name="Stursova M."/>
            <person name="Spatafora J.W."/>
            <person name="Tedersoo L."/>
            <person name="Vaario L.-M."/>
            <person name="Yamada A."/>
            <person name="Yan M."/>
            <person name="Wang P."/>
            <person name="Xu J."/>
            <person name="Bruns T."/>
            <person name="Baldrian P."/>
            <person name="Vilgalys R."/>
            <person name="Henrissat B."/>
            <person name="Grigoriev I.V."/>
            <person name="Hibbett D."/>
            <person name="Nagy L.G."/>
            <person name="Martin F.M."/>
        </authorList>
    </citation>
    <scope>NUCLEOTIDE SEQUENCE</scope>
    <source>
        <strain evidence="6">Prilba</strain>
    </source>
</reference>
<dbReference type="Pfam" id="PF00481">
    <property type="entry name" value="PP2C"/>
    <property type="match status" value="1"/>
</dbReference>
<dbReference type="OrthoDB" id="420076at2759"/>
<dbReference type="CDD" id="cd00143">
    <property type="entry name" value="PP2Cc"/>
    <property type="match status" value="1"/>
</dbReference>